<proteinExistence type="predicted"/>
<accession>A0ABW2DGX5</accession>
<feature type="compositionally biased region" description="Basic and acidic residues" evidence="1">
    <location>
        <begin position="56"/>
        <end position="66"/>
    </location>
</feature>
<sequence>MKIRSVACVGILILSISLSGCSSGKIPCPDVTGKKKFSFFGLAKKKSEPTAEDQANEGRDYGGRDMDFDKRGLVKKKKVKLASPKKKGTLLQRIGLK</sequence>
<evidence type="ECO:0000256" key="1">
    <source>
        <dbReference type="SAM" id="MobiDB-lite"/>
    </source>
</evidence>
<evidence type="ECO:0000313" key="4">
    <source>
        <dbReference type="Proteomes" id="UP001596405"/>
    </source>
</evidence>
<evidence type="ECO:0000313" key="3">
    <source>
        <dbReference type="EMBL" id="MFC6996270.1"/>
    </source>
</evidence>
<name>A0ABW2DGX5_9BACT</name>
<dbReference type="RefSeq" id="WP_153042135.1">
    <property type="nucleotide sequence ID" value="NZ_JBHSYQ010000003.1"/>
</dbReference>
<reference evidence="4" key="1">
    <citation type="journal article" date="2019" name="Int. J. Syst. Evol. Microbiol.">
        <title>The Global Catalogue of Microorganisms (GCM) 10K type strain sequencing project: providing services to taxonomists for standard genome sequencing and annotation.</title>
        <authorList>
            <consortium name="The Broad Institute Genomics Platform"/>
            <consortium name="The Broad Institute Genome Sequencing Center for Infectious Disease"/>
            <person name="Wu L."/>
            <person name="Ma J."/>
        </authorList>
    </citation>
    <scope>NUCLEOTIDE SEQUENCE [LARGE SCALE GENOMIC DNA]</scope>
    <source>
        <strain evidence="4">CGMCC 4.7393</strain>
    </source>
</reference>
<feature type="signal peptide" evidence="2">
    <location>
        <begin position="1"/>
        <end position="24"/>
    </location>
</feature>
<protein>
    <recommendedName>
        <fullName evidence="5">Lipoprotein</fullName>
    </recommendedName>
</protein>
<organism evidence="3 4">
    <name type="scientific">Rufibacter roseus</name>
    <dbReference type="NCBI Taxonomy" id="1567108"/>
    <lineage>
        <taxon>Bacteria</taxon>
        <taxon>Pseudomonadati</taxon>
        <taxon>Bacteroidota</taxon>
        <taxon>Cytophagia</taxon>
        <taxon>Cytophagales</taxon>
        <taxon>Hymenobacteraceae</taxon>
        <taxon>Rufibacter</taxon>
    </lineage>
</organism>
<dbReference type="PROSITE" id="PS51257">
    <property type="entry name" value="PROKAR_LIPOPROTEIN"/>
    <property type="match status" value="1"/>
</dbReference>
<evidence type="ECO:0000256" key="2">
    <source>
        <dbReference type="SAM" id="SignalP"/>
    </source>
</evidence>
<gene>
    <name evidence="3" type="ORF">ACFQHR_01480</name>
</gene>
<comment type="caution">
    <text evidence="3">The sequence shown here is derived from an EMBL/GenBank/DDBJ whole genome shotgun (WGS) entry which is preliminary data.</text>
</comment>
<feature type="region of interest" description="Disordered" evidence="1">
    <location>
        <begin position="44"/>
        <end position="66"/>
    </location>
</feature>
<keyword evidence="4" id="KW-1185">Reference proteome</keyword>
<keyword evidence="2" id="KW-0732">Signal</keyword>
<dbReference type="EMBL" id="JBHSYQ010000003">
    <property type="protein sequence ID" value="MFC6996270.1"/>
    <property type="molecule type" value="Genomic_DNA"/>
</dbReference>
<dbReference type="Proteomes" id="UP001596405">
    <property type="component" value="Unassembled WGS sequence"/>
</dbReference>
<feature type="chain" id="PRO_5046832646" description="Lipoprotein" evidence="2">
    <location>
        <begin position="25"/>
        <end position="97"/>
    </location>
</feature>
<evidence type="ECO:0008006" key="5">
    <source>
        <dbReference type="Google" id="ProtNLM"/>
    </source>
</evidence>